<evidence type="ECO:0000313" key="3">
    <source>
        <dbReference type="Proteomes" id="UP000479293"/>
    </source>
</evidence>
<keyword evidence="1" id="KW-1133">Transmembrane helix</keyword>
<evidence type="ECO:0000313" key="2">
    <source>
        <dbReference type="EMBL" id="MPR33688.1"/>
    </source>
</evidence>
<name>A0A7C9FZ36_9BACT</name>
<keyword evidence="3" id="KW-1185">Reference proteome</keyword>
<dbReference type="Proteomes" id="UP000479293">
    <property type="component" value="Unassembled WGS sequence"/>
</dbReference>
<keyword evidence="1" id="KW-0472">Membrane</keyword>
<feature type="transmembrane region" description="Helical" evidence="1">
    <location>
        <begin position="77"/>
        <end position="94"/>
    </location>
</feature>
<organism evidence="2 3">
    <name type="scientific">Salmonirosea aquatica</name>
    <dbReference type="NCBI Taxonomy" id="2654236"/>
    <lineage>
        <taxon>Bacteria</taxon>
        <taxon>Pseudomonadati</taxon>
        <taxon>Bacteroidota</taxon>
        <taxon>Cytophagia</taxon>
        <taxon>Cytophagales</taxon>
        <taxon>Spirosomataceae</taxon>
        <taxon>Salmonirosea</taxon>
    </lineage>
</organism>
<keyword evidence="1" id="KW-0812">Transmembrane</keyword>
<accession>A0A7C9FZ36</accession>
<dbReference type="EMBL" id="WHLY01000002">
    <property type="protein sequence ID" value="MPR33688.1"/>
    <property type="molecule type" value="Genomic_DNA"/>
</dbReference>
<proteinExistence type="predicted"/>
<comment type="caution">
    <text evidence="2">The sequence shown here is derived from an EMBL/GenBank/DDBJ whole genome shotgun (WGS) entry which is preliminary data.</text>
</comment>
<dbReference type="RefSeq" id="WP_152759196.1">
    <property type="nucleotide sequence ID" value="NZ_WHLY01000002.1"/>
</dbReference>
<gene>
    <name evidence="2" type="ORF">GBK04_09980</name>
</gene>
<reference evidence="2 3" key="1">
    <citation type="submission" date="2019-10" db="EMBL/GenBank/DDBJ databases">
        <title>Draft Genome Sequence of Cytophagaceae sp. SJW1-29.</title>
        <authorList>
            <person name="Choi A."/>
        </authorList>
    </citation>
    <scope>NUCLEOTIDE SEQUENCE [LARGE SCALE GENOMIC DNA]</scope>
    <source>
        <strain evidence="2 3">SJW1-29</strain>
    </source>
</reference>
<dbReference type="Gene3D" id="1.25.40.10">
    <property type="entry name" value="Tetratricopeptide repeat domain"/>
    <property type="match status" value="1"/>
</dbReference>
<dbReference type="SUPFAM" id="SSF48452">
    <property type="entry name" value="TPR-like"/>
    <property type="match status" value="1"/>
</dbReference>
<sequence>MNERIEPYFNEALSPPEREQFEQELLHNPQLAEEVAFYLSTRQVLREQILAERHAAWQKQEYKVPYGATLMRRLQPWYYAAAAVVLLALTWFWLSMSKLTAREMAGAYIEKNLVTLSVQMGGEADSLQMAIQSYNDGQFATARSLSEALLQRNPDNAEALKLVGIIALRQQNYDEAITYFHRLAQRQDLYANPGTFYEALAYLQRNRPSDVDTARKLLQTVVSENLDGKPEAVKWLEAMDEK</sequence>
<evidence type="ECO:0000256" key="1">
    <source>
        <dbReference type="SAM" id="Phobius"/>
    </source>
</evidence>
<dbReference type="InterPro" id="IPR011990">
    <property type="entry name" value="TPR-like_helical_dom_sf"/>
</dbReference>
<dbReference type="Pfam" id="PF13432">
    <property type="entry name" value="TPR_16"/>
    <property type="match status" value="1"/>
</dbReference>
<protein>
    <submittedName>
        <fullName evidence="2">Uncharacterized protein</fullName>
    </submittedName>
</protein>
<dbReference type="AlphaFoldDB" id="A0A7C9FZ36"/>